<evidence type="ECO:0000313" key="2">
    <source>
        <dbReference type="EnsemblMetazoa" id="SMAR006626-PA"/>
    </source>
</evidence>
<dbReference type="Proteomes" id="UP000014500">
    <property type="component" value="Unassembled WGS sequence"/>
</dbReference>
<dbReference type="EMBL" id="JH431714">
    <property type="status" value="NOT_ANNOTATED_CDS"/>
    <property type="molecule type" value="Genomic_DNA"/>
</dbReference>
<reference evidence="2" key="2">
    <citation type="submission" date="2015-02" db="UniProtKB">
        <authorList>
            <consortium name="EnsemblMetazoa"/>
        </authorList>
    </citation>
    <scope>IDENTIFICATION</scope>
</reference>
<dbReference type="GO" id="GO:0035035">
    <property type="term" value="F:histone acetyltransferase binding"/>
    <property type="evidence" value="ECO:0007669"/>
    <property type="project" value="TreeGrafter"/>
</dbReference>
<dbReference type="HOGENOM" id="CLU_453885_0_0_1"/>
<name>T1IZF2_STRMM</name>
<sequence>MHLRLCGFSAMAPALTEAASQAQNFKLPYTSPTSAETAPISLLDEAKNRIKLDHDLTVVKKGVEYEEAAQGLRNKRLLLKSQLQRLKKGATGGEEEAKQVSKCMMSSGEVCEDMGMLKTMSKKVEVVDDEGSKPRTRLDEMSERNMNLKRRTDYLTRVVLKLQGRQLERQVLGELGVLVEHHHTTLQLPSRRERLQQGLKAVIANSGGSVNNTDLKAEILQCEDVKNLSTAALVNLVRKLESTHGSPHRQKYVTLQHLRSVDKVENAATGVKLPVELCKEMERVGSTLRTNVRHLEKAIDSDATESSSGGESCDELEGYDEKRPHTVPINKRAAWKWAMDRSAVACRWTWLQAQVSDLEYRIRQQNDTYRKLRNSKSPVQLEPQPANNHPTIRACLAQLPPSRLGQTKSPETPAVVVPLNNSRVNGFVGKNSSPGETAPPVTNGDVENNADDATCTASRTRALTQFRKRKLVDARGLDCRSEKAAKLSTVRCSCFSVPVAPCVICGGRVNNTMKLEADAMPLEERVALLDPSFHPVLSFEQDVVTHLRFEALINRGDWHRVGQKQKVATAARKRGHLGVASSNDVHKRSRKLKKNATATLTA</sequence>
<proteinExistence type="predicted"/>
<accession>T1IZF2</accession>
<organism evidence="2 3">
    <name type="scientific">Strigamia maritima</name>
    <name type="common">European centipede</name>
    <name type="synonym">Geophilus maritimus</name>
    <dbReference type="NCBI Taxonomy" id="126957"/>
    <lineage>
        <taxon>Eukaryota</taxon>
        <taxon>Metazoa</taxon>
        <taxon>Ecdysozoa</taxon>
        <taxon>Arthropoda</taxon>
        <taxon>Myriapoda</taxon>
        <taxon>Chilopoda</taxon>
        <taxon>Pleurostigmophora</taxon>
        <taxon>Geophilomorpha</taxon>
        <taxon>Linotaeniidae</taxon>
        <taxon>Strigamia</taxon>
    </lineage>
</organism>
<dbReference type="PANTHER" id="PTHR22443:SF18">
    <property type="entry name" value="NON-SPECIFIC LETHAL 1, ISOFORM M"/>
    <property type="match status" value="1"/>
</dbReference>
<feature type="region of interest" description="Disordered" evidence="1">
    <location>
        <begin position="428"/>
        <end position="450"/>
    </location>
</feature>
<dbReference type="PANTHER" id="PTHR22443">
    <property type="entry name" value="NON-SPECIFIC LETHAL 1, ISOFORM M"/>
    <property type="match status" value="1"/>
</dbReference>
<evidence type="ECO:0000313" key="3">
    <source>
        <dbReference type="Proteomes" id="UP000014500"/>
    </source>
</evidence>
<dbReference type="PhylomeDB" id="T1IZF2"/>
<dbReference type="InterPro" id="IPR026180">
    <property type="entry name" value="NSL1"/>
</dbReference>
<dbReference type="eggNOG" id="ENOG502QYK7">
    <property type="taxonomic scope" value="Eukaryota"/>
</dbReference>
<dbReference type="AlphaFoldDB" id="T1IZF2"/>
<reference evidence="3" key="1">
    <citation type="submission" date="2011-05" db="EMBL/GenBank/DDBJ databases">
        <authorList>
            <person name="Richards S.R."/>
            <person name="Qu J."/>
            <person name="Jiang H."/>
            <person name="Jhangiani S.N."/>
            <person name="Agravi P."/>
            <person name="Goodspeed R."/>
            <person name="Gross S."/>
            <person name="Mandapat C."/>
            <person name="Jackson L."/>
            <person name="Mathew T."/>
            <person name="Pu L."/>
            <person name="Thornton R."/>
            <person name="Saada N."/>
            <person name="Wilczek-Boney K.B."/>
            <person name="Lee S."/>
            <person name="Kovar C."/>
            <person name="Wu Y."/>
            <person name="Scherer S.E."/>
            <person name="Worley K.C."/>
            <person name="Muzny D.M."/>
            <person name="Gibbs R."/>
        </authorList>
    </citation>
    <scope>NUCLEOTIDE SEQUENCE</scope>
    <source>
        <strain evidence="3">Brora</strain>
    </source>
</reference>
<dbReference type="STRING" id="126957.T1IZF2"/>
<feature type="region of interest" description="Disordered" evidence="1">
    <location>
        <begin position="578"/>
        <end position="602"/>
    </location>
</feature>
<dbReference type="GO" id="GO:0044545">
    <property type="term" value="C:NSL complex"/>
    <property type="evidence" value="ECO:0007669"/>
    <property type="project" value="TreeGrafter"/>
</dbReference>
<keyword evidence="3" id="KW-1185">Reference proteome</keyword>
<protein>
    <submittedName>
        <fullName evidence="2">Uncharacterized protein</fullName>
    </submittedName>
</protein>
<evidence type="ECO:0000256" key="1">
    <source>
        <dbReference type="SAM" id="MobiDB-lite"/>
    </source>
</evidence>
<dbReference type="EnsemblMetazoa" id="SMAR006626-RA">
    <property type="protein sequence ID" value="SMAR006626-PA"/>
    <property type="gene ID" value="SMAR006626"/>
</dbReference>